<dbReference type="Proteomes" id="UP000005239">
    <property type="component" value="Unassembled WGS sequence"/>
</dbReference>
<evidence type="ECO:0000313" key="2">
    <source>
        <dbReference type="Proteomes" id="UP000005239"/>
    </source>
</evidence>
<protein>
    <submittedName>
        <fullName evidence="1">Uncharacterized protein</fullName>
    </submittedName>
</protein>
<name>A0A2A6B8H3_PRIPA</name>
<dbReference type="EnsemblMetazoa" id="PPA20934.1">
    <property type="protein sequence ID" value="PPA20934.1"/>
    <property type="gene ID" value="WBGene00110488"/>
</dbReference>
<sequence length="391" mass="44768">MSLAQSLCGQNGLMPIGYLDDDLQPAFYRNPFTHKYKGSAVDMWVEAAKMYGCRGIEFIKYEELADYSEFVTTIETLWIEENATKLFRYSTGGFRSRITFFFSRNSTVQSFINMESYTIFPTLILGIIGAAIILQLSVKLIRYKMAIKRHNILATISEMLLTLSFYALSLFWLAMYTGKTTVPALLSPLYFDNAIADFHEGRRRLFVMERDESKFSHDQLLTLIGDISNLQLVDNLNEMVSNVCKYPDAVGLLFERESHFRVQLPRYNATGLKWLTPLIAEGDLYFFCMGKSRKRMAMETFDQLLLRVFTEERINGIFARLNTDMRGLIDAANDAERVAQALLIPPFSPFTISDAIIPLIILGVGYSLALIFLVAEVYFSRKHFLPMVRRG</sequence>
<dbReference type="AlphaFoldDB" id="A0A2A6B8H3"/>
<keyword evidence="2" id="KW-1185">Reference proteome</keyword>
<accession>A0A2A6B8H3</accession>
<gene>
    <name evidence="1" type="primary">WBGene00110488</name>
</gene>
<evidence type="ECO:0000313" key="1">
    <source>
        <dbReference type="EnsemblMetazoa" id="PPA20934.1"/>
    </source>
</evidence>
<accession>A0A8R1YMH0</accession>
<reference evidence="2" key="1">
    <citation type="journal article" date="2008" name="Nat. Genet.">
        <title>The Pristionchus pacificus genome provides a unique perspective on nematode lifestyle and parasitism.</title>
        <authorList>
            <person name="Dieterich C."/>
            <person name="Clifton S.W."/>
            <person name="Schuster L.N."/>
            <person name="Chinwalla A."/>
            <person name="Delehaunty K."/>
            <person name="Dinkelacker I."/>
            <person name="Fulton L."/>
            <person name="Fulton R."/>
            <person name="Godfrey J."/>
            <person name="Minx P."/>
            <person name="Mitreva M."/>
            <person name="Roeseler W."/>
            <person name="Tian H."/>
            <person name="Witte H."/>
            <person name="Yang S.P."/>
            <person name="Wilson R.K."/>
            <person name="Sommer R.J."/>
        </authorList>
    </citation>
    <scope>NUCLEOTIDE SEQUENCE [LARGE SCALE GENOMIC DNA]</scope>
    <source>
        <strain evidence="2">PS312</strain>
    </source>
</reference>
<reference evidence="1" key="2">
    <citation type="submission" date="2022-06" db="UniProtKB">
        <authorList>
            <consortium name="EnsemblMetazoa"/>
        </authorList>
    </citation>
    <scope>IDENTIFICATION</scope>
    <source>
        <strain evidence="1">PS312</strain>
    </source>
</reference>
<organism evidence="1 2">
    <name type="scientific">Pristionchus pacificus</name>
    <name type="common">Parasitic nematode worm</name>
    <dbReference type="NCBI Taxonomy" id="54126"/>
    <lineage>
        <taxon>Eukaryota</taxon>
        <taxon>Metazoa</taxon>
        <taxon>Ecdysozoa</taxon>
        <taxon>Nematoda</taxon>
        <taxon>Chromadorea</taxon>
        <taxon>Rhabditida</taxon>
        <taxon>Rhabditina</taxon>
        <taxon>Diplogasteromorpha</taxon>
        <taxon>Diplogasteroidea</taxon>
        <taxon>Neodiplogasteridae</taxon>
        <taxon>Pristionchus</taxon>
    </lineage>
</organism>
<proteinExistence type="predicted"/>